<dbReference type="HOGENOM" id="CLU_095763_1_0_1"/>
<dbReference type="RefSeq" id="XP_003679926.1">
    <property type="nucleotide sequence ID" value="XM_003679878.1"/>
</dbReference>
<dbReference type="InterPro" id="IPR002677">
    <property type="entry name" value="Ribosomal_bL32"/>
</dbReference>
<dbReference type="InterPro" id="IPR011332">
    <property type="entry name" value="Ribosomal_zn-bd"/>
</dbReference>
<evidence type="ECO:0000256" key="3">
    <source>
        <dbReference type="ARBA" id="ARBA00022946"/>
    </source>
</evidence>
<dbReference type="Pfam" id="PF01783">
    <property type="entry name" value="Ribosomal_L32p"/>
    <property type="match status" value="1"/>
</dbReference>
<dbReference type="STRING" id="1076872.G8ZQ21"/>
<protein>
    <recommendedName>
        <fullName evidence="7">Large ribosomal subunit protein bL32m</fullName>
    </recommendedName>
</protein>
<reference evidence="8 9" key="1">
    <citation type="journal article" date="2011" name="Proc. Natl. Acad. Sci. U.S.A.">
        <title>Evolutionary erosion of yeast sex chromosomes by mating-type switching accidents.</title>
        <authorList>
            <person name="Gordon J.L."/>
            <person name="Armisen D."/>
            <person name="Proux-Wera E."/>
            <person name="Oheigeartaigh S.S."/>
            <person name="Byrne K.P."/>
            <person name="Wolfe K.H."/>
        </authorList>
    </citation>
    <scope>NUCLEOTIDE SEQUENCE [LARGE SCALE GENOMIC DNA]</scope>
    <source>
        <strain evidence="9">ATCC 10662 / CBS 1146 / NBRC 0425 / NCYC 2629 / NRRL Y-866</strain>
    </source>
</reference>
<dbReference type="GO" id="GO:0003735">
    <property type="term" value="F:structural constituent of ribosome"/>
    <property type="evidence" value="ECO:0007669"/>
    <property type="project" value="EnsemblFungi"/>
</dbReference>
<dbReference type="FunCoup" id="G8ZQ21">
    <property type="interactions" value="327"/>
</dbReference>
<dbReference type="Proteomes" id="UP000005627">
    <property type="component" value="Chromosome 2"/>
</dbReference>
<evidence type="ECO:0000313" key="9">
    <source>
        <dbReference type="Proteomes" id="UP000005627"/>
    </source>
</evidence>
<dbReference type="EMBL" id="HE616743">
    <property type="protein sequence ID" value="CCE90715.1"/>
    <property type="molecule type" value="Genomic_DNA"/>
</dbReference>
<dbReference type="PANTHER" id="PTHR21026:SF2">
    <property type="entry name" value="LARGE RIBOSOMAL SUBUNIT PROTEIN BL32M"/>
    <property type="match status" value="1"/>
</dbReference>
<keyword evidence="5" id="KW-0496">Mitochondrion</keyword>
<evidence type="ECO:0000256" key="7">
    <source>
        <dbReference type="ARBA" id="ARBA00039935"/>
    </source>
</evidence>
<name>G8ZQ21_TORDE</name>
<proteinExistence type="inferred from homology"/>
<organism evidence="8 9">
    <name type="scientific">Torulaspora delbrueckii</name>
    <name type="common">Yeast</name>
    <name type="synonym">Candida colliculosa</name>
    <dbReference type="NCBI Taxonomy" id="4950"/>
    <lineage>
        <taxon>Eukaryota</taxon>
        <taxon>Fungi</taxon>
        <taxon>Dikarya</taxon>
        <taxon>Ascomycota</taxon>
        <taxon>Saccharomycotina</taxon>
        <taxon>Saccharomycetes</taxon>
        <taxon>Saccharomycetales</taxon>
        <taxon>Saccharomycetaceae</taxon>
        <taxon>Torulaspora</taxon>
    </lineage>
</organism>
<evidence type="ECO:0000256" key="5">
    <source>
        <dbReference type="ARBA" id="ARBA00023128"/>
    </source>
</evidence>
<gene>
    <name evidence="8" type="primary">TDEL0B05860</name>
    <name evidence="8" type="ORF">TDEL_0B05860</name>
</gene>
<keyword evidence="4" id="KW-0689">Ribosomal protein</keyword>
<dbReference type="InterPro" id="IPR051991">
    <property type="entry name" value="Mitoribosomal_protein_bL32"/>
</dbReference>
<dbReference type="GeneID" id="11504952"/>
<dbReference type="OrthoDB" id="2014905at2759"/>
<comment type="similarity">
    <text evidence="2">Belongs to the bacterial ribosomal protein bL32 family.</text>
</comment>
<keyword evidence="9" id="KW-1185">Reference proteome</keyword>
<dbReference type="SUPFAM" id="SSF57829">
    <property type="entry name" value="Zn-binding ribosomal proteins"/>
    <property type="match status" value="1"/>
</dbReference>
<dbReference type="InParanoid" id="G8ZQ21"/>
<accession>G8ZQ21</accession>
<dbReference type="PANTHER" id="PTHR21026">
    <property type="entry name" value="39S RIBOSOMAL PROTEIN L32, MITOCHONDRIAL"/>
    <property type="match status" value="1"/>
</dbReference>
<dbReference type="AlphaFoldDB" id="G8ZQ21"/>
<dbReference type="GO" id="GO:0005743">
    <property type="term" value="C:mitochondrial inner membrane"/>
    <property type="evidence" value="ECO:0007669"/>
    <property type="project" value="EnsemblFungi"/>
</dbReference>
<dbReference type="GO" id="GO:0008270">
    <property type="term" value="F:zinc ion binding"/>
    <property type="evidence" value="ECO:0007669"/>
    <property type="project" value="EnsemblFungi"/>
</dbReference>
<evidence type="ECO:0000256" key="1">
    <source>
        <dbReference type="ARBA" id="ARBA00004173"/>
    </source>
</evidence>
<keyword evidence="3" id="KW-0809">Transit peptide</keyword>
<evidence type="ECO:0000256" key="6">
    <source>
        <dbReference type="ARBA" id="ARBA00023274"/>
    </source>
</evidence>
<evidence type="ECO:0000256" key="4">
    <source>
        <dbReference type="ARBA" id="ARBA00022980"/>
    </source>
</evidence>
<sequence>MSFPVATRAYWSRSFFQAATLLPWTSPIGRSMDSLPRALPQKLAEKLEQRSKENKVEQDFFSNNGILLAVPKKKVSHQKKRQKLYGPGSKQLKMIHHLNKCPSCGHQKRANTLCMHCVDEVRRIWKSQTFNPPQEAPQERDMSDLDKRILYPGKKETEYETKLKDKESYVERRMRTLTVPDKK</sequence>
<dbReference type="GO" id="GO:0005762">
    <property type="term" value="C:mitochondrial large ribosomal subunit"/>
    <property type="evidence" value="ECO:0007669"/>
    <property type="project" value="EnsemblFungi"/>
</dbReference>
<dbReference type="GO" id="GO:0006412">
    <property type="term" value="P:translation"/>
    <property type="evidence" value="ECO:0007669"/>
    <property type="project" value="InterPro"/>
</dbReference>
<dbReference type="KEGG" id="tdl:TDEL_0B05860"/>
<comment type="subcellular location">
    <subcellularLocation>
        <location evidence="1">Mitochondrion</location>
    </subcellularLocation>
</comment>
<evidence type="ECO:0000313" key="8">
    <source>
        <dbReference type="EMBL" id="CCE90715.1"/>
    </source>
</evidence>
<keyword evidence="6" id="KW-0687">Ribonucleoprotein</keyword>
<dbReference type="eggNOG" id="KOG4080">
    <property type="taxonomic scope" value="Eukaryota"/>
</dbReference>
<evidence type="ECO:0000256" key="2">
    <source>
        <dbReference type="ARBA" id="ARBA00008560"/>
    </source>
</evidence>